<dbReference type="EMBL" id="CP072227">
    <property type="protein sequence ID" value="QUT43225.1"/>
    <property type="molecule type" value="Genomic_DNA"/>
</dbReference>
<protein>
    <submittedName>
        <fullName evidence="2">Arm DNA-binding domain protein</fullName>
    </submittedName>
</protein>
<name>A0A975Q4A5_9BACE</name>
<dbReference type="KEGG" id="beg:INE88_00003"/>
<feature type="domain" description="Arm DNA-binding" evidence="1">
    <location>
        <begin position="15"/>
        <end position="76"/>
    </location>
</feature>
<evidence type="ECO:0000259" key="1">
    <source>
        <dbReference type="Pfam" id="PF17293"/>
    </source>
</evidence>
<proteinExistence type="predicted"/>
<dbReference type="RefSeq" id="WP_249932234.1">
    <property type="nucleotide sequence ID" value="NZ_CP072227.1"/>
</dbReference>
<evidence type="ECO:0000313" key="2">
    <source>
        <dbReference type="EMBL" id="QUT43225.1"/>
    </source>
</evidence>
<dbReference type="Pfam" id="PF17293">
    <property type="entry name" value="Arm-DNA-bind_5"/>
    <property type="match status" value="1"/>
</dbReference>
<sequence>MARPKKQVKLKEPIKIRLKSLADGNKSIYLDIYYKGVRKYEYLKLYLVPEINPICKEQNKQTMAIAERIKAERIKALRWSMAYRTGKPSSKVQCFLTTWIKKYC</sequence>
<dbReference type="GO" id="GO:0003677">
    <property type="term" value="F:DNA binding"/>
    <property type="evidence" value="ECO:0007669"/>
    <property type="project" value="UniProtKB-KW"/>
</dbReference>
<organism evidence="2 3">
    <name type="scientific">Bacteroides eggerthii</name>
    <dbReference type="NCBI Taxonomy" id="28111"/>
    <lineage>
        <taxon>Bacteria</taxon>
        <taxon>Pseudomonadati</taxon>
        <taxon>Bacteroidota</taxon>
        <taxon>Bacteroidia</taxon>
        <taxon>Bacteroidales</taxon>
        <taxon>Bacteroidaceae</taxon>
        <taxon>Bacteroides</taxon>
    </lineage>
</organism>
<reference evidence="2" key="1">
    <citation type="journal article" date="2021" name="PLoS Genet.">
        <title>Mobile Type VI secretion system loci of the gut Bacteroidales display extensive intra-ecosystem transfer, multi-species spread and geographical clustering.</title>
        <authorList>
            <person name="Garcia-Bayona L."/>
            <person name="Coyne M.J."/>
            <person name="Comstock L.E."/>
        </authorList>
    </citation>
    <scope>NUCLEOTIDE SEQUENCE</scope>
    <source>
        <strain evidence="2">CL11T00C20</strain>
    </source>
</reference>
<dbReference type="AlphaFoldDB" id="A0A975Q4A5"/>
<accession>A0A975Q4A5</accession>
<gene>
    <name evidence="2" type="ORF">INE88_00003</name>
</gene>
<dbReference type="Proteomes" id="UP000679226">
    <property type="component" value="Chromosome"/>
</dbReference>
<keyword evidence="2" id="KW-0238">DNA-binding</keyword>
<dbReference type="InterPro" id="IPR035386">
    <property type="entry name" value="Arm-DNA-bind_5"/>
</dbReference>
<evidence type="ECO:0000313" key="3">
    <source>
        <dbReference type="Proteomes" id="UP000679226"/>
    </source>
</evidence>